<accession>A0A0H3FZT4</accession>
<gene>
    <name evidence="2" type="ordered locus">Zmob_0035</name>
</gene>
<dbReference type="eggNOG" id="ENOG502Z7UR">
    <property type="taxonomic scope" value="Bacteria"/>
</dbReference>
<keyword evidence="1" id="KW-0472">Membrane</keyword>
<dbReference type="Proteomes" id="UP000001494">
    <property type="component" value="Chromosome"/>
</dbReference>
<name>A0A0H3FZT4_ZYMMA</name>
<evidence type="ECO:0000313" key="3">
    <source>
        <dbReference type="Proteomes" id="UP000001494"/>
    </source>
</evidence>
<dbReference type="OrthoDB" id="5942530at2"/>
<sequence length="289" mass="33698">MGYKKAPKKNISLANPRFTDAELDQLFENVLLDDEPHLEAICPDGDRPALKEHDSEECYRLCWQLLERGVNIPDFRRLVLTIIRRGGTEDAEEKQAFKYARARFKHIRFACANMDERHRYPWSVNLVTSLMGHMQDAFKNRQKGKTILWGALLWAALMPPFYNIVRWQLADFRPASVSSLMTYFADQNRKIKTALKDDKVTGHKFHNIRKIISRRISFNDTLRVIHPANWNHQMSFYLATINGLMGDMHDELVEKQIRGEQDYTQFAFPIPDSILSRLKTLLKLGETGF</sequence>
<dbReference type="HOGENOM" id="CLU_962765_0_0_5"/>
<evidence type="ECO:0000256" key="1">
    <source>
        <dbReference type="SAM" id="Phobius"/>
    </source>
</evidence>
<reference evidence="2 3" key="1">
    <citation type="journal article" date="2011" name="J. Bacteriol.">
        <title>Genome sequence of the ethanol-producing Zymomonas mobilis subsp. mobilis lectotype strain ATCC 10988.</title>
        <authorList>
            <person name="Pappas K.M."/>
            <person name="Kouvelis V.N."/>
            <person name="Saunders E."/>
            <person name="Brettin T.S."/>
            <person name="Bruce D."/>
            <person name="Detter C."/>
            <person name="Balakireva M."/>
            <person name="Han C.S."/>
            <person name="Savvakis G."/>
            <person name="Kyrpides N.C."/>
            <person name="Typas M.A."/>
        </authorList>
    </citation>
    <scope>NUCLEOTIDE SEQUENCE [LARGE SCALE GENOMIC DNA]</scope>
    <source>
        <strain evidence="3">ATCC 10988 / DSM 424 / CCUG 17860 / LMG 404 / NCIMB 8938 / NRRL B-806 / ZM1</strain>
    </source>
</reference>
<keyword evidence="1" id="KW-1133">Transmembrane helix</keyword>
<protein>
    <submittedName>
        <fullName evidence="2">Uncharacterized protein</fullName>
    </submittedName>
</protein>
<feature type="transmembrane region" description="Helical" evidence="1">
    <location>
        <begin position="147"/>
        <end position="165"/>
    </location>
</feature>
<proteinExistence type="predicted"/>
<dbReference type="EMBL" id="CP002850">
    <property type="protein sequence ID" value="AEH61892.1"/>
    <property type="molecule type" value="Genomic_DNA"/>
</dbReference>
<dbReference type="RefSeq" id="WP_014500295.1">
    <property type="nucleotide sequence ID" value="NC_017262.1"/>
</dbReference>
<evidence type="ECO:0000313" key="2">
    <source>
        <dbReference type="EMBL" id="AEH61892.1"/>
    </source>
</evidence>
<keyword evidence="1" id="KW-0812">Transmembrane</keyword>
<dbReference type="KEGG" id="zmm:Zmob_0035"/>
<organism evidence="2 3">
    <name type="scientific">Zymomonas mobilis subsp. mobilis (strain ATCC 10988 / DSM 424 / LMG 404 / NCIMB 8938 / NRRL B-806 / ZM1)</name>
    <dbReference type="NCBI Taxonomy" id="555217"/>
    <lineage>
        <taxon>Bacteria</taxon>
        <taxon>Pseudomonadati</taxon>
        <taxon>Pseudomonadota</taxon>
        <taxon>Alphaproteobacteria</taxon>
        <taxon>Sphingomonadales</taxon>
        <taxon>Zymomonadaceae</taxon>
        <taxon>Zymomonas</taxon>
    </lineage>
</organism>
<dbReference type="GeneID" id="79903583"/>
<dbReference type="AlphaFoldDB" id="A0A0H3FZT4"/>